<comment type="similarity">
    <text evidence="6">Belongs to the glycosyl hydrolase 24 family.</text>
</comment>
<dbReference type="PANTHER" id="PTHR38107:SF3">
    <property type="entry name" value="LYSOZYME RRRD-RELATED"/>
    <property type="match status" value="1"/>
</dbReference>
<evidence type="ECO:0000313" key="8">
    <source>
        <dbReference type="Proteomes" id="UP000540909"/>
    </source>
</evidence>
<protein>
    <recommendedName>
        <fullName evidence="6">Lysozyme</fullName>
        <ecNumber evidence="6">3.2.1.17</ecNumber>
    </recommendedName>
</protein>
<dbReference type="InterPro" id="IPR023346">
    <property type="entry name" value="Lysozyme-like_dom_sf"/>
</dbReference>
<evidence type="ECO:0000256" key="4">
    <source>
        <dbReference type="ARBA" id="ARBA00022801"/>
    </source>
</evidence>
<evidence type="ECO:0000256" key="3">
    <source>
        <dbReference type="ARBA" id="ARBA00022638"/>
    </source>
</evidence>
<dbReference type="Proteomes" id="UP000540909">
    <property type="component" value="Unassembled WGS sequence"/>
</dbReference>
<keyword evidence="4 6" id="KW-0378">Hydrolase</keyword>
<dbReference type="EC" id="3.2.1.17" evidence="6"/>
<evidence type="ECO:0000313" key="7">
    <source>
        <dbReference type="EMBL" id="MBB4235031.1"/>
    </source>
</evidence>
<dbReference type="HAMAP" id="MF_04110">
    <property type="entry name" value="ENDOLYSIN_T4"/>
    <property type="match status" value="1"/>
</dbReference>
<dbReference type="AlphaFoldDB" id="A0A7W6W476"/>
<dbReference type="CDD" id="cd16900">
    <property type="entry name" value="endolysin_R21-like"/>
    <property type="match status" value="1"/>
</dbReference>
<dbReference type="Gene3D" id="1.10.530.40">
    <property type="match status" value="1"/>
</dbReference>
<dbReference type="InterPro" id="IPR034690">
    <property type="entry name" value="Endolysin_T4_type"/>
</dbReference>
<dbReference type="EMBL" id="JACIFY010000004">
    <property type="protein sequence ID" value="MBB4235031.1"/>
    <property type="molecule type" value="Genomic_DNA"/>
</dbReference>
<dbReference type="GO" id="GO:0016998">
    <property type="term" value="P:cell wall macromolecule catabolic process"/>
    <property type="evidence" value="ECO:0007669"/>
    <property type="project" value="InterPro"/>
</dbReference>
<keyword evidence="5 6" id="KW-0326">Glycosidase</keyword>
<dbReference type="GO" id="GO:0042742">
    <property type="term" value="P:defense response to bacterium"/>
    <property type="evidence" value="ECO:0007669"/>
    <property type="project" value="UniProtKB-KW"/>
</dbReference>
<evidence type="ECO:0000256" key="5">
    <source>
        <dbReference type="ARBA" id="ARBA00023295"/>
    </source>
</evidence>
<name>A0A7W6W476_9HYPH</name>
<dbReference type="Pfam" id="PF00959">
    <property type="entry name" value="Phage_lysozyme"/>
    <property type="match status" value="1"/>
</dbReference>
<reference evidence="7 8" key="1">
    <citation type="submission" date="2020-08" db="EMBL/GenBank/DDBJ databases">
        <title>Genomic Encyclopedia of Type Strains, Phase IV (KMG-V): Genome sequencing to study the core and pangenomes of soil and plant-associated prokaryotes.</title>
        <authorList>
            <person name="Whitman W."/>
        </authorList>
    </citation>
    <scope>NUCLEOTIDE SEQUENCE [LARGE SCALE GENOMIC DNA]</scope>
    <source>
        <strain evidence="7 8">SEMIA 4089</strain>
    </source>
</reference>
<dbReference type="RefSeq" id="WP_183819246.1">
    <property type="nucleotide sequence ID" value="NZ_JACIFY010000004.1"/>
</dbReference>
<organism evidence="7 8">
    <name type="scientific">Rhizobium esperanzae</name>
    <dbReference type="NCBI Taxonomy" id="1967781"/>
    <lineage>
        <taxon>Bacteria</taxon>
        <taxon>Pseudomonadati</taxon>
        <taxon>Pseudomonadota</taxon>
        <taxon>Alphaproteobacteria</taxon>
        <taxon>Hyphomicrobiales</taxon>
        <taxon>Rhizobiaceae</taxon>
        <taxon>Rhizobium/Agrobacterium group</taxon>
        <taxon>Rhizobium</taxon>
    </lineage>
</organism>
<dbReference type="PANTHER" id="PTHR38107">
    <property type="match status" value="1"/>
</dbReference>
<dbReference type="GO" id="GO:0031640">
    <property type="term" value="P:killing of cells of another organism"/>
    <property type="evidence" value="ECO:0007669"/>
    <property type="project" value="UniProtKB-KW"/>
</dbReference>
<dbReference type="GO" id="GO:0003796">
    <property type="term" value="F:lysozyme activity"/>
    <property type="evidence" value="ECO:0007669"/>
    <property type="project" value="UniProtKB-EC"/>
</dbReference>
<evidence type="ECO:0000256" key="6">
    <source>
        <dbReference type="RuleBase" id="RU003788"/>
    </source>
</evidence>
<dbReference type="HAMAP" id="MF_04136">
    <property type="entry name" value="SAR_ENDOLYSIN"/>
    <property type="match status" value="1"/>
</dbReference>
<evidence type="ECO:0000256" key="2">
    <source>
        <dbReference type="ARBA" id="ARBA00022529"/>
    </source>
</evidence>
<comment type="catalytic activity">
    <reaction evidence="1 6">
        <text>Hydrolysis of (1-&gt;4)-beta-linkages between N-acetylmuramic acid and N-acetyl-D-glucosamine residues in a peptidoglycan and between N-acetyl-D-glucosamine residues in chitodextrins.</text>
        <dbReference type="EC" id="3.2.1.17"/>
    </reaction>
</comment>
<evidence type="ECO:0000256" key="1">
    <source>
        <dbReference type="ARBA" id="ARBA00000632"/>
    </source>
</evidence>
<sequence>MATRLRKTGGGLAAITLAGALAVQTVGGFEGLRLYAYRDVVGIWTACYGETKGIKPGMKFSKADCDNLLIDSLVEHEAGMRGCLKAPDALPIQTYIAGVSLTYNIGPGGFCGSTVARKLNAGDIRGACDAFLMWDKAKGRKIPGLTKRRAAERALCLQGATA</sequence>
<accession>A0A7W6W476</accession>
<keyword evidence="3 6" id="KW-0081">Bacteriolytic enzyme</keyword>
<dbReference type="GO" id="GO:0009253">
    <property type="term" value="P:peptidoglycan catabolic process"/>
    <property type="evidence" value="ECO:0007669"/>
    <property type="project" value="InterPro"/>
</dbReference>
<gene>
    <name evidence="7" type="ORF">GGD57_001589</name>
</gene>
<dbReference type="InterPro" id="IPR023347">
    <property type="entry name" value="Lysozyme_dom_sf"/>
</dbReference>
<dbReference type="InterPro" id="IPR002196">
    <property type="entry name" value="Glyco_hydro_24"/>
</dbReference>
<proteinExistence type="inferred from homology"/>
<dbReference type="InterPro" id="IPR051018">
    <property type="entry name" value="Bacteriophage_GH24"/>
</dbReference>
<dbReference type="InterPro" id="IPR043688">
    <property type="entry name" value="SAR_endolysin-like"/>
</dbReference>
<keyword evidence="2 6" id="KW-0929">Antimicrobial</keyword>
<dbReference type="SUPFAM" id="SSF53955">
    <property type="entry name" value="Lysozyme-like"/>
    <property type="match status" value="1"/>
</dbReference>
<comment type="caution">
    <text evidence="7">The sequence shown here is derived from an EMBL/GenBank/DDBJ whole genome shotgun (WGS) entry which is preliminary data.</text>
</comment>